<dbReference type="GO" id="GO:0043190">
    <property type="term" value="C:ATP-binding cassette (ABC) transporter complex"/>
    <property type="evidence" value="ECO:0007669"/>
    <property type="project" value="TreeGrafter"/>
</dbReference>
<keyword evidence="5" id="KW-0547">Nucleotide-binding</keyword>
<dbReference type="PROSITE" id="PS50893">
    <property type="entry name" value="ABC_TRANSPORTER_2"/>
    <property type="match status" value="2"/>
</dbReference>
<dbReference type="GO" id="GO:0042626">
    <property type="term" value="F:ATPase-coupled transmembrane transporter activity"/>
    <property type="evidence" value="ECO:0007669"/>
    <property type="project" value="TreeGrafter"/>
</dbReference>
<evidence type="ECO:0000256" key="1">
    <source>
        <dbReference type="ARBA" id="ARBA00004202"/>
    </source>
</evidence>
<evidence type="ECO:0000256" key="5">
    <source>
        <dbReference type="ARBA" id="ARBA00022741"/>
    </source>
</evidence>
<dbReference type="PANTHER" id="PTHR43553:SF27">
    <property type="entry name" value="ENERGY-COUPLING FACTOR TRANSPORTER ATP-BINDING PROTEIN ECFA2"/>
    <property type="match status" value="1"/>
</dbReference>
<evidence type="ECO:0000313" key="10">
    <source>
        <dbReference type="EMBL" id="KYD16677.1"/>
    </source>
</evidence>
<evidence type="ECO:0000256" key="2">
    <source>
        <dbReference type="ARBA" id="ARBA00005417"/>
    </source>
</evidence>
<dbReference type="CDD" id="cd03225">
    <property type="entry name" value="ABC_cobalt_CbiO_domain1"/>
    <property type="match status" value="2"/>
</dbReference>
<evidence type="ECO:0000256" key="6">
    <source>
        <dbReference type="ARBA" id="ARBA00022840"/>
    </source>
</evidence>
<dbReference type="RefSeq" id="WP_061569228.1">
    <property type="nucleotide sequence ID" value="NZ_LQYT01000061.1"/>
</dbReference>
<dbReference type="GO" id="GO:0005524">
    <property type="term" value="F:ATP binding"/>
    <property type="evidence" value="ECO:0007669"/>
    <property type="project" value="UniProtKB-KW"/>
</dbReference>
<feature type="domain" description="ABC transporter" evidence="9">
    <location>
        <begin position="4"/>
        <end position="242"/>
    </location>
</feature>
<comment type="caution">
    <text evidence="10">The sequence shown here is derived from an EMBL/GenBank/DDBJ whole genome shotgun (WGS) entry which is preliminary data.</text>
</comment>
<dbReference type="STRING" id="301148.B4135_2589"/>
<gene>
    <name evidence="10" type="ORF">B4135_2589</name>
</gene>
<reference evidence="10 11" key="1">
    <citation type="submission" date="2016-01" db="EMBL/GenBank/DDBJ databases">
        <title>Draft Genome Sequences of Seven Thermophilic Sporeformers Isolated from Foods.</title>
        <authorList>
            <person name="Berendsen E.M."/>
            <person name="Wells-Bennik M.H."/>
            <person name="Krawcyk A.O."/>
            <person name="De Jong A."/>
            <person name="Holsappel S."/>
            <person name="Eijlander R.T."/>
            <person name="Kuipers O.P."/>
        </authorList>
    </citation>
    <scope>NUCLEOTIDE SEQUENCE [LARGE SCALE GENOMIC DNA]</scope>
    <source>
        <strain evidence="10 11">B4135</strain>
    </source>
</reference>
<dbReference type="SMART" id="SM00382">
    <property type="entry name" value="AAA"/>
    <property type="match status" value="2"/>
</dbReference>
<keyword evidence="7" id="KW-1278">Translocase</keyword>
<comment type="similarity">
    <text evidence="2">Belongs to the ABC transporter superfamily.</text>
</comment>
<dbReference type="InterPro" id="IPR015856">
    <property type="entry name" value="ABC_transpr_CbiO/EcfA_su"/>
</dbReference>
<evidence type="ECO:0000256" key="7">
    <source>
        <dbReference type="ARBA" id="ARBA00022967"/>
    </source>
</evidence>
<dbReference type="InterPro" id="IPR027417">
    <property type="entry name" value="P-loop_NTPase"/>
</dbReference>
<dbReference type="InterPro" id="IPR050095">
    <property type="entry name" value="ECF_ABC_transporter_ATP-bd"/>
</dbReference>
<protein>
    <recommendedName>
        <fullName evidence="9">ABC transporter domain-containing protein</fullName>
    </recommendedName>
</protein>
<comment type="subcellular location">
    <subcellularLocation>
        <location evidence="1">Cell membrane</location>
        <topology evidence="1">Peripheral membrane protein</topology>
    </subcellularLocation>
</comment>
<dbReference type="PATRIC" id="fig|301148.3.peg.4162"/>
<feature type="domain" description="ABC transporter" evidence="9">
    <location>
        <begin position="302"/>
        <end position="528"/>
    </location>
</feature>
<keyword evidence="6" id="KW-0067">ATP-binding</keyword>
<evidence type="ECO:0000256" key="4">
    <source>
        <dbReference type="ARBA" id="ARBA00022475"/>
    </source>
</evidence>
<dbReference type="InterPro" id="IPR003439">
    <property type="entry name" value="ABC_transporter-like_ATP-bd"/>
</dbReference>
<dbReference type="GO" id="GO:0016887">
    <property type="term" value="F:ATP hydrolysis activity"/>
    <property type="evidence" value="ECO:0007669"/>
    <property type="project" value="InterPro"/>
</dbReference>
<sequence>MAILEAKNLTFSYPDGDRCALEDISFAVNPGEFVLLLGPSGSGKSTLLRLFKREIAPHGRREGEILFRGKPLERTDKMLAAKKIGFVFQDPENQIVMDHVLDELVFGLENMGMETDEMRKRVAEMAHFFGIHPLLDKEIHHLSGGQKQLINLASVLLMGPDVLLLDEPTAQLDPVATKDFLHIIKRMNEEFGLTVLLAEHRLDEVFPLADRVLFLERGKLLLDEPPKRALCRMEKREEKAVRAFLPAVPRLFLEFFPDPDPEDLPLSVKEGKRRLGQYTVGAAEPEKEDSGKKDKERPLLEVKAAEFRYGKDERKVLDRLSLTVFEGELLAIVGANGTGKSTLLKAMAGLLPVQRGRIFYRGKKLARPQPEEIAYLPQNPKLLFIRDTIGGELAAVAGRFRIEAGKERAEELAEFFRIRHVMDRHPYDVSGGELQKAALAALLLPSPRLLLLDEPTKGMDPEMKREFADLLKALRKEGTTVVLVTHDIEFAAGCATRCAMMFAGRIAAASPTEQFFKGNSFYTTAISRLTRNSHVPEVISIGEARKKWTIP</sequence>
<dbReference type="OrthoDB" id="501320at2"/>
<proteinExistence type="inferred from homology"/>
<evidence type="ECO:0000313" key="11">
    <source>
        <dbReference type="Proteomes" id="UP000075683"/>
    </source>
</evidence>
<name>A0A150LWQ8_9BACI</name>
<dbReference type="Pfam" id="PF00005">
    <property type="entry name" value="ABC_tran"/>
    <property type="match status" value="2"/>
</dbReference>
<evidence type="ECO:0000256" key="3">
    <source>
        <dbReference type="ARBA" id="ARBA00022448"/>
    </source>
</evidence>
<dbReference type="Gene3D" id="3.40.50.300">
    <property type="entry name" value="P-loop containing nucleotide triphosphate hydrolases"/>
    <property type="match status" value="2"/>
</dbReference>
<evidence type="ECO:0000259" key="9">
    <source>
        <dbReference type="PROSITE" id="PS50893"/>
    </source>
</evidence>
<keyword evidence="4" id="KW-1003">Cell membrane</keyword>
<dbReference type="SUPFAM" id="SSF52540">
    <property type="entry name" value="P-loop containing nucleoside triphosphate hydrolases"/>
    <property type="match status" value="2"/>
</dbReference>
<dbReference type="InterPro" id="IPR017871">
    <property type="entry name" value="ABC_transporter-like_CS"/>
</dbReference>
<evidence type="ECO:0000256" key="8">
    <source>
        <dbReference type="ARBA" id="ARBA00023136"/>
    </source>
</evidence>
<dbReference type="PANTHER" id="PTHR43553">
    <property type="entry name" value="HEAVY METAL TRANSPORTER"/>
    <property type="match status" value="1"/>
</dbReference>
<dbReference type="AlphaFoldDB" id="A0A150LWQ8"/>
<dbReference type="InterPro" id="IPR003593">
    <property type="entry name" value="AAA+_ATPase"/>
</dbReference>
<dbReference type="EMBL" id="LQYT01000061">
    <property type="protein sequence ID" value="KYD16677.1"/>
    <property type="molecule type" value="Genomic_DNA"/>
</dbReference>
<dbReference type="Proteomes" id="UP000075683">
    <property type="component" value="Unassembled WGS sequence"/>
</dbReference>
<organism evidence="10 11">
    <name type="scientific">Caldibacillus debilis</name>
    <dbReference type="NCBI Taxonomy" id="301148"/>
    <lineage>
        <taxon>Bacteria</taxon>
        <taxon>Bacillati</taxon>
        <taxon>Bacillota</taxon>
        <taxon>Bacilli</taxon>
        <taxon>Bacillales</taxon>
        <taxon>Bacillaceae</taxon>
        <taxon>Caldibacillus</taxon>
    </lineage>
</organism>
<accession>A0A150LWQ8</accession>
<keyword evidence="3" id="KW-0813">Transport</keyword>
<dbReference type="PROSITE" id="PS00211">
    <property type="entry name" value="ABC_TRANSPORTER_1"/>
    <property type="match status" value="2"/>
</dbReference>
<keyword evidence="8" id="KW-0472">Membrane</keyword>